<dbReference type="PRINTS" id="PR01386">
    <property type="entry name" value="CCMCBIOGNSIS"/>
</dbReference>
<dbReference type="GO" id="GO:0017004">
    <property type="term" value="P:cytochrome complex assembly"/>
    <property type="evidence" value="ECO:0007669"/>
    <property type="project" value="UniProtKB-KW"/>
</dbReference>
<proteinExistence type="inferred from homology"/>
<keyword evidence="6 7" id="KW-0472">Membrane</keyword>
<geneLocation type="mitochondrion" evidence="9"/>
<organism evidence="9">
    <name type="scientific">Cyanidiococcus yangmingshanensis</name>
    <dbReference type="NCBI Taxonomy" id="2690220"/>
    <lineage>
        <taxon>Eukaryota</taxon>
        <taxon>Rhodophyta</taxon>
        <taxon>Bangiophyceae</taxon>
        <taxon>Cyanidiales</taxon>
        <taxon>Cyanidiaceae</taxon>
        <taxon>Cyanidiococcus</taxon>
    </lineage>
</organism>
<dbReference type="RefSeq" id="YP_009968203.1">
    <property type="nucleotide sequence ID" value="NC_051882.1"/>
</dbReference>
<comment type="similarity">
    <text evidence="2">Belongs to the CcmC/CycZ/HelC family.</text>
</comment>
<gene>
    <name evidence="9" type="primary">yejU</name>
</gene>
<evidence type="ECO:0000256" key="2">
    <source>
        <dbReference type="ARBA" id="ARBA00005840"/>
    </source>
</evidence>
<dbReference type="GO" id="GO:0015232">
    <property type="term" value="F:heme transmembrane transporter activity"/>
    <property type="evidence" value="ECO:0007669"/>
    <property type="project" value="InterPro"/>
</dbReference>
<dbReference type="PANTHER" id="PTHR30071:SF1">
    <property type="entry name" value="CYTOCHROME B_B6 PROTEIN-RELATED"/>
    <property type="match status" value="1"/>
</dbReference>
<evidence type="ECO:0000256" key="1">
    <source>
        <dbReference type="ARBA" id="ARBA00004141"/>
    </source>
</evidence>
<keyword evidence="5 7" id="KW-1133">Transmembrane helix</keyword>
<name>A0A7G5VUD7_9RHOD</name>
<evidence type="ECO:0000256" key="5">
    <source>
        <dbReference type="ARBA" id="ARBA00022989"/>
    </source>
</evidence>
<feature type="transmembrane region" description="Helical" evidence="7">
    <location>
        <begin position="126"/>
        <end position="148"/>
    </location>
</feature>
<feature type="transmembrane region" description="Helical" evidence="7">
    <location>
        <begin position="61"/>
        <end position="82"/>
    </location>
</feature>
<evidence type="ECO:0000256" key="6">
    <source>
        <dbReference type="ARBA" id="ARBA00023136"/>
    </source>
</evidence>
<evidence type="ECO:0000313" key="9">
    <source>
        <dbReference type="EMBL" id="QMX77304.1"/>
    </source>
</evidence>
<evidence type="ECO:0000259" key="8">
    <source>
        <dbReference type="Pfam" id="PF01578"/>
    </source>
</evidence>
<evidence type="ECO:0000256" key="3">
    <source>
        <dbReference type="ARBA" id="ARBA00022692"/>
    </source>
</evidence>
<evidence type="ECO:0000256" key="4">
    <source>
        <dbReference type="ARBA" id="ARBA00022748"/>
    </source>
</evidence>
<sequence length="232" mass="27428">MNIFVWLLKPNNIFKYTSNLLNYVFNIFCFSLIINLLYLYILNFIDYKQGFYAQIIFVHIPAAWISIFTYILLGVSCFLFLLYKHPLLIYINDVFSFLSLLFVIITLITGSLWGKSTWGTWWVWDARLTSVFVMFIILLSILILRIVIIDSYISIKLISFLGLLGMINIPVVKFSVQWWNTLHQPSSITLFQSSIDYSLLTSIYGIFFVFLFFSFWVFISYMRIIVLELKYS</sequence>
<dbReference type="GeneID" id="60450186"/>
<feature type="transmembrane region" description="Helical" evidence="7">
    <location>
        <begin position="199"/>
        <end position="222"/>
    </location>
</feature>
<dbReference type="GO" id="GO:0020037">
    <property type="term" value="F:heme binding"/>
    <property type="evidence" value="ECO:0007669"/>
    <property type="project" value="InterPro"/>
</dbReference>
<accession>A0A7G5VUD7</accession>
<keyword evidence="4" id="KW-0201">Cytochrome c-type biogenesis</keyword>
<dbReference type="AlphaFoldDB" id="A0A7G5VUD7"/>
<dbReference type="EMBL" id="MN431656">
    <property type="protein sequence ID" value="QMX77304.1"/>
    <property type="molecule type" value="Genomic_DNA"/>
</dbReference>
<comment type="subcellular location">
    <subcellularLocation>
        <location evidence="1">Membrane</location>
        <topology evidence="1">Multi-pass membrane protein</topology>
    </subcellularLocation>
</comment>
<keyword evidence="3 7" id="KW-0812">Transmembrane</keyword>
<reference evidence="9" key="1">
    <citation type="submission" date="2019-09" db="EMBL/GenBank/DDBJ databases">
        <authorList>
            <person name="Liu S.-L."/>
            <person name="Chiang Y.-R."/>
            <person name="Fu H.-Y."/>
        </authorList>
    </citation>
    <scope>NUCLEOTIDE SEQUENCE</scope>
    <source>
        <strain evidence="9">THAL066</strain>
    </source>
</reference>
<feature type="domain" description="Cytochrome c assembly protein" evidence="8">
    <location>
        <begin position="29"/>
        <end position="183"/>
    </location>
</feature>
<dbReference type="GO" id="GO:0005886">
    <property type="term" value="C:plasma membrane"/>
    <property type="evidence" value="ECO:0007669"/>
    <property type="project" value="TreeGrafter"/>
</dbReference>
<dbReference type="NCBIfam" id="TIGR01191">
    <property type="entry name" value="ccmC"/>
    <property type="match status" value="1"/>
</dbReference>
<dbReference type="InterPro" id="IPR003557">
    <property type="entry name" value="Cyt_c_biogenesis_CcmC"/>
</dbReference>
<dbReference type="InterPro" id="IPR002541">
    <property type="entry name" value="Cyt_c_assembly"/>
</dbReference>
<feature type="transmembrane region" description="Helical" evidence="7">
    <location>
        <begin position="20"/>
        <end position="41"/>
    </location>
</feature>
<keyword evidence="9" id="KW-0496">Mitochondrion</keyword>
<feature type="transmembrane region" description="Helical" evidence="7">
    <location>
        <begin position="94"/>
        <end position="114"/>
    </location>
</feature>
<feature type="transmembrane region" description="Helical" evidence="7">
    <location>
        <begin position="160"/>
        <end position="179"/>
    </location>
</feature>
<dbReference type="Pfam" id="PF01578">
    <property type="entry name" value="Cytochrom_C_asm"/>
    <property type="match status" value="1"/>
</dbReference>
<dbReference type="PANTHER" id="PTHR30071">
    <property type="entry name" value="HEME EXPORTER PROTEIN C"/>
    <property type="match status" value="1"/>
</dbReference>
<evidence type="ECO:0000256" key="7">
    <source>
        <dbReference type="SAM" id="Phobius"/>
    </source>
</evidence>
<dbReference type="InterPro" id="IPR045062">
    <property type="entry name" value="Cyt_c_biogenesis_CcsA/CcmC"/>
</dbReference>
<protein>
    <submittedName>
        <fullName evidence="9">C1 cytochrome ABC transporter subunit</fullName>
    </submittedName>
</protein>